<dbReference type="GeneID" id="95684289"/>
<keyword evidence="1" id="KW-0812">Transmembrane</keyword>
<dbReference type="Proteomes" id="UP000186235">
    <property type="component" value="Unassembled WGS sequence"/>
</dbReference>
<evidence type="ECO:0000256" key="1">
    <source>
        <dbReference type="SAM" id="Phobius"/>
    </source>
</evidence>
<sequence>MSWTTPAKKAVSGLVLAVIACVIFFSAAAVGSFLTAVVVAPDAPDVTTPVPRGALTALYFCGFVLFLWGTFRMTTATWEMIGSIRRPAEPDPAPRRRASR</sequence>
<protein>
    <submittedName>
        <fullName evidence="2">Uncharacterized protein</fullName>
    </submittedName>
</protein>
<accession>A0A1N6NP35</accession>
<reference evidence="3" key="1">
    <citation type="submission" date="2017-01" db="EMBL/GenBank/DDBJ databases">
        <authorList>
            <person name="Varghese N."/>
            <person name="Submissions S."/>
        </authorList>
    </citation>
    <scope>NUCLEOTIDE SEQUENCE [LARGE SCALE GENOMIC DNA]</scope>
    <source>
        <strain evidence="3">3bp</strain>
    </source>
</reference>
<evidence type="ECO:0000313" key="3">
    <source>
        <dbReference type="Proteomes" id="UP000186235"/>
    </source>
</evidence>
<name>A0A1N6NP35_9MICO</name>
<organism evidence="2 3">
    <name type="scientific">Cellulosimicrobium aquatile</name>
    <dbReference type="NCBI Taxonomy" id="1612203"/>
    <lineage>
        <taxon>Bacteria</taxon>
        <taxon>Bacillati</taxon>
        <taxon>Actinomycetota</taxon>
        <taxon>Actinomycetes</taxon>
        <taxon>Micrococcales</taxon>
        <taxon>Promicromonosporaceae</taxon>
        <taxon>Cellulosimicrobium</taxon>
    </lineage>
</organism>
<feature type="transmembrane region" description="Helical" evidence="1">
    <location>
        <begin position="12"/>
        <end position="40"/>
    </location>
</feature>
<proteinExistence type="predicted"/>
<feature type="transmembrane region" description="Helical" evidence="1">
    <location>
        <begin position="52"/>
        <end position="71"/>
    </location>
</feature>
<dbReference type="AlphaFoldDB" id="A0A1N6NP35"/>
<dbReference type="EMBL" id="FTMI01000001">
    <property type="protein sequence ID" value="SIP93851.1"/>
    <property type="molecule type" value="Genomic_DNA"/>
</dbReference>
<keyword evidence="3" id="KW-1185">Reference proteome</keyword>
<keyword evidence="1" id="KW-1133">Transmembrane helix</keyword>
<keyword evidence="1" id="KW-0472">Membrane</keyword>
<dbReference type="RefSeq" id="WP_128957638.1">
    <property type="nucleotide sequence ID" value="NZ_FTMI01000001.1"/>
</dbReference>
<gene>
    <name evidence="2" type="ORF">SAMN05518682_0625</name>
</gene>
<evidence type="ECO:0000313" key="2">
    <source>
        <dbReference type="EMBL" id="SIP93851.1"/>
    </source>
</evidence>